<comment type="caution">
    <text evidence="2">The sequence shown here is derived from an EMBL/GenBank/DDBJ whole genome shotgun (WGS) entry which is preliminary data.</text>
</comment>
<dbReference type="EMBL" id="BAABKG010000004">
    <property type="protein sequence ID" value="GAA5152976.1"/>
    <property type="molecule type" value="Genomic_DNA"/>
</dbReference>
<dbReference type="InterPro" id="IPR021424">
    <property type="entry name" value="PorA"/>
</dbReference>
<evidence type="ECO:0000313" key="2">
    <source>
        <dbReference type="EMBL" id="GAA5152976.1"/>
    </source>
</evidence>
<name>A0ABP9Q0M2_9ACTN</name>
<dbReference type="Proteomes" id="UP001500221">
    <property type="component" value="Unassembled WGS sequence"/>
</dbReference>
<keyword evidence="1" id="KW-1133">Transmembrane helix</keyword>
<organism evidence="2 3">
    <name type="scientific">Nocardioides marinquilinus</name>
    <dbReference type="NCBI Taxonomy" id="1210400"/>
    <lineage>
        <taxon>Bacteria</taxon>
        <taxon>Bacillati</taxon>
        <taxon>Actinomycetota</taxon>
        <taxon>Actinomycetes</taxon>
        <taxon>Propionibacteriales</taxon>
        <taxon>Nocardioidaceae</taxon>
        <taxon>Nocardioides</taxon>
    </lineage>
</organism>
<dbReference type="Pfam" id="PF11271">
    <property type="entry name" value="PorA"/>
    <property type="match status" value="1"/>
</dbReference>
<sequence>MRSKLSLAALVVGMFLLVTAVLAQVWASSALLKVPLDTDSTTRLAGTAVVGGEETPVKAYSYTRVDSAKSTDDVVVWETFSCLVKDVGEVDGCVEANDPDDRLITAGSDAFASDRTTGEAVNDPDVAPAGAEQKTGLINKWPFEAEKKSYQYWDSVMGQAVQADYDRTETLQGLDVYVYTVAVDDAPVQLTEDIDGTYTDRKEIWIEPLTGSIVNQTDQQERVDSDGNPFISVDIAFTDEEVTESVDEAKSNVSKLNLVRKTVPIIGYVVGIPLLLVGVALSLLARREEQQPSEDDERTGVSV</sequence>
<keyword evidence="1" id="KW-0472">Membrane</keyword>
<evidence type="ECO:0000256" key="1">
    <source>
        <dbReference type="SAM" id="Phobius"/>
    </source>
</evidence>
<keyword evidence="3" id="KW-1185">Reference proteome</keyword>
<gene>
    <name evidence="2" type="ORF">GCM10023340_34230</name>
</gene>
<accession>A0ABP9Q0M2</accession>
<evidence type="ECO:0000313" key="3">
    <source>
        <dbReference type="Proteomes" id="UP001500221"/>
    </source>
</evidence>
<reference evidence="3" key="1">
    <citation type="journal article" date="2019" name="Int. J. Syst. Evol. Microbiol.">
        <title>The Global Catalogue of Microorganisms (GCM) 10K type strain sequencing project: providing services to taxonomists for standard genome sequencing and annotation.</title>
        <authorList>
            <consortium name="The Broad Institute Genomics Platform"/>
            <consortium name="The Broad Institute Genome Sequencing Center for Infectious Disease"/>
            <person name="Wu L."/>
            <person name="Ma J."/>
        </authorList>
    </citation>
    <scope>NUCLEOTIDE SEQUENCE [LARGE SCALE GENOMIC DNA]</scope>
    <source>
        <strain evidence="3">JCM 18459</strain>
    </source>
</reference>
<dbReference type="RefSeq" id="WP_345461335.1">
    <property type="nucleotide sequence ID" value="NZ_BAABKG010000004.1"/>
</dbReference>
<feature type="transmembrane region" description="Helical" evidence="1">
    <location>
        <begin position="265"/>
        <end position="285"/>
    </location>
</feature>
<keyword evidence="1" id="KW-0812">Transmembrane</keyword>
<proteinExistence type="predicted"/>
<protein>
    <submittedName>
        <fullName evidence="2">DUF3068 domain-containing protein</fullName>
    </submittedName>
</protein>